<dbReference type="AlphaFoldDB" id="A0AAW5CDT3"/>
<dbReference type="EMBL" id="JAKNDN010000014">
    <property type="protein sequence ID" value="MCG4959905.1"/>
    <property type="molecule type" value="Genomic_DNA"/>
</dbReference>
<dbReference type="PANTHER" id="PTHR43223:SF1">
    <property type="entry name" value="ALKYL_ARYL-SULFATASE BDS1"/>
    <property type="match status" value="1"/>
</dbReference>
<keyword evidence="1" id="KW-0732">Signal</keyword>
<feature type="signal peptide" evidence="1">
    <location>
        <begin position="1"/>
        <end position="20"/>
    </location>
</feature>
<proteinExistence type="predicted"/>
<dbReference type="SUPFAM" id="SSF56281">
    <property type="entry name" value="Metallo-hydrolase/oxidoreductase"/>
    <property type="match status" value="1"/>
</dbReference>
<protein>
    <recommendedName>
        <fullName evidence="4">Beta-lactamase-inhibitor-like PepSY-like domain-containing protein</fullName>
    </recommendedName>
</protein>
<evidence type="ECO:0000256" key="1">
    <source>
        <dbReference type="SAM" id="SignalP"/>
    </source>
</evidence>
<dbReference type="InterPro" id="IPR052195">
    <property type="entry name" value="Bact_Alkyl/Aryl-Sulfatase"/>
</dbReference>
<accession>A0AAW5CDT3</accession>
<dbReference type="PANTHER" id="PTHR43223">
    <property type="entry name" value="ALKYL/ARYL-SULFATASE"/>
    <property type="match status" value="1"/>
</dbReference>
<sequence>MNKKLLTVALSLTVIPSVLLAQKSATEHTIRANEAVKTELNFNDRQDYEDANRGFIASIDGNAVLDKEGKVSYSVEEWDFLKSNTPQTANPSLWRQSQLNRINGLFEVIPDKLYQVRGFDIANMTFIRSDNGWIIIDVTTTDAAAKAGYDLIKKHVADHLYKA</sequence>
<reference evidence="2" key="1">
    <citation type="submission" date="2022-01" db="EMBL/GenBank/DDBJ databases">
        <title>Collection of gut derived symbiotic bacterial strains cultured from healthy donors.</title>
        <authorList>
            <person name="Lin H."/>
            <person name="Kohout C."/>
            <person name="Waligurski E."/>
            <person name="Pamer E.G."/>
        </authorList>
    </citation>
    <scope>NUCLEOTIDE SEQUENCE</scope>
    <source>
        <strain evidence="2">DFI.1.149</strain>
    </source>
</reference>
<dbReference type="GO" id="GO:0018741">
    <property type="term" value="F:linear primary-alkylsulfatase activity"/>
    <property type="evidence" value="ECO:0007669"/>
    <property type="project" value="TreeGrafter"/>
</dbReference>
<dbReference type="Gene3D" id="3.60.15.30">
    <property type="entry name" value="Metallo-beta-lactamase domain"/>
    <property type="match status" value="1"/>
</dbReference>
<organism evidence="2 3">
    <name type="scientific">Odoribacter splanchnicus</name>
    <dbReference type="NCBI Taxonomy" id="28118"/>
    <lineage>
        <taxon>Bacteria</taxon>
        <taxon>Pseudomonadati</taxon>
        <taxon>Bacteroidota</taxon>
        <taxon>Bacteroidia</taxon>
        <taxon>Bacteroidales</taxon>
        <taxon>Odoribacteraceae</taxon>
        <taxon>Odoribacter</taxon>
    </lineage>
</organism>
<evidence type="ECO:0008006" key="4">
    <source>
        <dbReference type="Google" id="ProtNLM"/>
    </source>
</evidence>
<comment type="caution">
    <text evidence="2">The sequence shown here is derived from an EMBL/GenBank/DDBJ whole genome shotgun (WGS) entry which is preliminary data.</text>
</comment>
<feature type="chain" id="PRO_5043531858" description="Beta-lactamase-inhibitor-like PepSY-like domain-containing protein" evidence="1">
    <location>
        <begin position="21"/>
        <end position="163"/>
    </location>
</feature>
<gene>
    <name evidence="2" type="ORF">L0P03_08595</name>
</gene>
<dbReference type="GO" id="GO:0018909">
    <property type="term" value="P:dodecyl sulfate metabolic process"/>
    <property type="evidence" value="ECO:0007669"/>
    <property type="project" value="TreeGrafter"/>
</dbReference>
<evidence type="ECO:0000313" key="3">
    <source>
        <dbReference type="Proteomes" id="UP001199750"/>
    </source>
</evidence>
<evidence type="ECO:0000313" key="2">
    <source>
        <dbReference type="EMBL" id="MCG4959905.1"/>
    </source>
</evidence>
<dbReference type="InterPro" id="IPR036866">
    <property type="entry name" value="RibonucZ/Hydroxyglut_hydro"/>
</dbReference>
<dbReference type="Proteomes" id="UP001199750">
    <property type="component" value="Unassembled WGS sequence"/>
</dbReference>
<name>A0AAW5CDT3_9BACT</name>